<gene>
    <name evidence="1" type="ORF">FMM80_14715</name>
</gene>
<organism evidence="1 2">
    <name type="scientific">Schaedlerella arabinosiphila</name>
    <dbReference type="NCBI Taxonomy" id="2044587"/>
    <lineage>
        <taxon>Bacteria</taxon>
        <taxon>Bacillati</taxon>
        <taxon>Bacillota</taxon>
        <taxon>Clostridia</taxon>
        <taxon>Lachnospirales</taxon>
        <taxon>Lachnospiraceae</taxon>
        <taxon>Schaedlerella</taxon>
    </lineage>
</organism>
<protein>
    <recommendedName>
        <fullName evidence="3">MtfA protein</fullName>
    </recommendedName>
</protein>
<dbReference type="Gene3D" id="2.40.30.200">
    <property type="match status" value="1"/>
</dbReference>
<evidence type="ECO:0008006" key="3">
    <source>
        <dbReference type="Google" id="ProtNLM"/>
    </source>
</evidence>
<accession>A0A9X5C8T2</accession>
<evidence type="ECO:0000313" key="1">
    <source>
        <dbReference type="EMBL" id="NDO69856.1"/>
    </source>
</evidence>
<reference evidence="1 2" key="1">
    <citation type="submission" date="2019-07" db="EMBL/GenBank/DDBJ databases">
        <title>Draft genome sequences of 15 bacterial species constituting the stable defined intestinal microbiota of the GM15 gnotobiotic mouse model.</title>
        <authorList>
            <person name="Elie C."/>
            <person name="Mathieu A."/>
            <person name="Saliou A."/>
            <person name="Darnaud M."/>
            <person name="Leulier F."/>
            <person name="Tamellini A."/>
        </authorList>
    </citation>
    <scope>NUCLEOTIDE SEQUENCE [LARGE SCALE GENOMIC DNA]</scope>
    <source>
        <strain evidence="2">ASF 502</strain>
    </source>
</reference>
<dbReference type="EMBL" id="VIRB01000085">
    <property type="protein sequence ID" value="NDO69856.1"/>
    <property type="molecule type" value="Genomic_DNA"/>
</dbReference>
<dbReference type="Proteomes" id="UP000474104">
    <property type="component" value="Unassembled WGS sequence"/>
</dbReference>
<evidence type="ECO:0000313" key="2">
    <source>
        <dbReference type="Proteomes" id="UP000474104"/>
    </source>
</evidence>
<name>A0A9X5C8T2_9FIRM</name>
<dbReference type="OrthoDB" id="2052648at2"/>
<comment type="caution">
    <text evidence="1">The sequence shown here is derived from an EMBL/GenBank/DDBJ whole genome shotgun (WGS) entry which is preliminary data.</text>
</comment>
<proteinExistence type="predicted"/>
<dbReference type="AlphaFoldDB" id="A0A9X5C8T2"/>
<sequence>MYVKGAVINGKHLWEDWGLRIEDCDIGPPEVNDVFVPVPGGKTLDLSEANGPVSYKKREINLELGAIKEKNAWRTFLSSFMNEYHGRKVEIIFDDDLAFYYIGRAYIKADVERTARVGKFEMEIIAEPYKYEIQDSQEPWKWGSFNFMTGVIRYLGEVEISQDRKQIIIPKGEMLTVPVFEVSRADRLKVLHGSKAYELRDGKNRYPQIKVGGASEVRLDFQGTGLVKVRYRGGSL</sequence>
<dbReference type="RefSeq" id="WP_004075952.1">
    <property type="nucleotide sequence ID" value="NZ_CASCYM010000005.1"/>
</dbReference>